<evidence type="ECO:0000256" key="5">
    <source>
        <dbReference type="ARBA" id="ARBA00047664"/>
    </source>
</evidence>
<sequence length="217" mass="23650">MPAKRIVVLISGSGSNLQAIMDAIDANRINGNIVRVISNKADAYGLTRASNANIPTSFIDHREFDSREAFDGEVQKVIDAEQPDLIVLAGFMRILSAGFVSHFVGRMLNIHPSLLPKYKGLHTHQRALENGDSVHGCTVHVVTEELDGGPLLIQAQVPILADDTPDTLQARVHTREHVAYPLAVEWLCNGRLEVTDSAILLDGEPLPANGFTVPYED</sequence>
<dbReference type="PROSITE" id="PS00373">
    <property type="entry name" value="GART"/>
    <property type="match status" value="1"/>
</dbReference>
<comment type="caution">
    <text evidence="8">The sequence shown here is derived from an EMBL/GenBank/DDBJ whole genome shotgun (WGS) entry which is preliminary data.</text>
</comment>
<evidence type="ECO:0000259" key="7">
    <source>
        <dbReference type="Pfam" id="PF00551"/>
    </source>
</evidence>
<protein>
    <recommendedName>
        <fullName evidence="6">Phosphoribosylglycinamide formyltransferase</fullName>
        <ecNumber evidence="6">2.1.2.2</ecNumber>
    </recommendedName>
    <alternativeName>
        <fullName evidence="6">5'-phosphoribosylglycinamide transformylase</fullName>
    </alternativeName>
    <alternativeName>
        <fullName evidence="6">GAR transformylase</fullName>
        <shortName evidence="6">GART</shortName>
    </alternativeName>
</protein>
<dbReference type="InterPro" id="IPR036477">
    <property type="entry name" value="Formyl_transf_N_sf"/>
</dbReference>
<dbReference type="PANTHER" id="PTHR43369:SF2">
    <property type="entry name" value="PHOSPHORIBOSYLGLYCINAMIDE FORMYLTRANSFERASE"/>
    <property type="match status" value="1"/>
</dbReference>
<comment type="catalytic activity">
    <reaction evidence="5 6">
        <text>N(1)-(5-phospho-beta-D-ribosyl)glycinamide + (6R)-10-formyltetrahydrofolate = N(2)-formyl-N(1)-(5-phospho-beta-D-ribosyl)glycinamide + (6S)-5,6,7,8-tetrahydrofolate + H(+)</text>
        <dbReference type="Rhea" id="RHEA:15053"/>
        <dbReference type="ChEBI" id="CHEBI:15378"/>
        <dbReference type="ChEBI" id="CHEBI:57453"/>
        <dbReference type="ChEBI" id="CHEBI:143788"/>
        <dbReference type="ChEBI" id="CHEBI:147286"/>
        <dbReference type="ChEBI" id="CHEBI:195366"/>
        <dbReference type="EC" id="2.1.2.2"/>
    </reaction>
</comment>
<feature type="binding site" evidence="6">
    <location>
        <begin position="14"/>
        <end position="16"/>
    </location>
    <ligand>
        <name>N(1)-(5-phospho-beta-D-ribosyl)glycinamide</name>
        <dbReference type="ChEBI" id="CHEBI:143788"/>
    </ligand>
</feature>
<feature type="domain" description="Formyl transferase N-terminal" evidence="7">
    <location>
        <begin position="4"/>
        <end position="184"/>
    </location>
</feature>
<keyword evidence="9" id="KW-1185">Reference proteome</keyword>
<keyword evidence="3 6" id="KW-0658">Purine biosynthesis</keyword>
<dbReference type="InterPro" id="IPR004607">
    <property type="entry name" value="GART"/>
</dbReference>
<name>A0A437QE78_9GAMM</name>
<proteinExistence type="inferred from homology"/>
<evidence type="ECO:0000256" key="3">
    <source>
        <dbReference type="ARBA" id="ARBA00022755"/>
    </source>
</evidence>
<feature type="active site" description="Proton donor" evidence="6">
    <location>
        <position position="111"/>
    </location>
</feature>
<feature type="site" description="Raises pKa of active site His" evidence="6">
    <location>
        <position position="147"/>
    </location>
</feature>
<comment type="pathway">
    <text evidence="1 6">Purine metabolism; IMP biosynthesis via de novo pathway; N(2)-formyl-N(1)-(5-phospho-D-ribosyl)glycinamide from N(1)-(5-phospho-D-ribosyl)glycinamide (10-formyl THF route): step 1/1.</text>
</comment>
<dbReference type="InterPro" id="IPR001555">
    <property type="entry name" value="GART_AS"/>
</dbReference>
<feature type="binding site" evidence="6">
    <location>
        <begin position="92"/>
        <end position="95"/>
    </location>
    <ligand>
        <name>(6R)-10-formyltetrahydrofolate</name>
        <dbReference type="ChEBI" id="CHEBI:195366"/>
    </ligand>
</feature>
<dbReference type="EMBL" id="SACQ01000001">
    <property type="protein sequence ID" value="RVU32821.1"/>
    <property type="molecule type" value="Genomic_DNA"/>
</dbReference>
<dbReference type="Pfam" id="PF00551">
    <property type="entry name" value="Formyl_trans_N"/>
    <property type="match status" value="1"/>
</dbReference>
<dbReference type="CDD" id="cd08645">
    <property type="entry name" value="FMT_core_GART"/>
    <property type="match status" value="1"/>
</dbReference>
<dbReference type="Gene3D" id="3.40.50.170">
    <property type="entry name" value="Formyl transferase, N-terminal domain"/>
    <property type="match status" value="1"/>
</dbReference>
<evidence type="ECO:0000256" key="6">
    <source>
        <dbReference type="HAMAP-Rule" id="MF_01930"/>
    </source>
</evidence>
<organism evidence="8 9">
    <name type="scientific">Neptunomonas marina</name>
    <dbReference type="NCBI Taxonomy" id="1815562"/>
    <lineage>
        <taxon>Bacteria</taxon>
        <taxon>Pseudomonadati</taxon>
        <taxon>Pseudomonadota</taxon>
        <taxon>Gammaproteobacteria</taxon>
        <taxon>Oceanospirillales</taxon>
        <taxon>Oceanospirillaceae</taxon>
        <taxon>Neptunomonas</taxon>
    </lineage>
</organism>
<dbReference type="GO" id="GO:0005829">
    <property type="term" value="C:cytosol"/>
    <property type="evidence" value="ECO:0007669"/>
    <property type="project" value="TreeGrafter"/>
</dbReference>
<dbReference type="RefSeq" id="WP_127692989.1">
    <property type="nucleotide sequence ID" value="NZ_SACQ01000001.1"/>
</dbReference>
<evidence type="ECO:0000313" key="8">
    <source>
        <dbReference type="EMBL" id="RVU32821.1"/>
    </source>
</evidence>
<dbReference type="PANTHER" id="PTHR43369">
    <property type="entry name" value="PHOSPHORIBOSYLGLYCINAMIDE FORMYLTRANSFERASE"/>
    <property type="match status" value="1"/>
</dbReference>
<evidence type="ECO:0000313" key="9">
    <source>
        <dbReference type="Proteomes" id="UP000282818"/>
    </source>
</evidence>
<accession>A0A437QE78</accession>
<dbReference type="GO" id="GO:0006189">
    <property type="term" value="P:'de novo' IMP biosynthetic process"/>
    <property type="evidence" value="ECO:0007669"/>
    <property type="project" value="UniProtKB-UniRule"/>
</dbReference>
<evidence type="ECO:0000256" key="1">
    <source>
        <dbReference type="ARBA" id="ARBA00005054"/>
    </source>
</evidence>
<comment type="similarity">
    <text evidence="4 6">Belongs to the GART family.</text>
</comment>
<dbReference type="UniPathway" id="UPA00074">
    <property type="reaction ID" value="UER00126"/>
</dbReference>
<dbReference type="InterPro" id="IPR002376">
    <property type="entry name" value="Formyl_transf_N"/>
</dbReference>
<dbReference type="GO" id="GO:0004644">
    <property type="term" value="F:phosphoribosylglycinamide formyltransferase activity"/>
    <property type="evidence" value="ECO:0007669"/>
    <property type="project" value="UniProtKB-UniRule"/>
</dbReference>
<dbReference type="EC" id="2.1.2.2" evidence="6"/>
<feature type="binding site" evidence="6">
    <location>
        <position position="67"/>
    </location>
    <ligand>
        <name>(6R)-10-formyltetrahydrofolate</name>
        <dbReference type="ChEBI" id="CHEBI:195366"/>
    </ligand>
</feature>
<evidence type="ECO:0000256" key="4">
    <source>
        <dbReference type="ARBA" id="ARBA00038440"/>
    </source>
</evidence>
<dbReference type="HAMAP" id="MF_01930">
    <property type="entry name" value="PurN"/>
    <property type="match status" value="1"/>
</dbReference>
<dbReference type="AlphaFoldDB" id="A0A437QE78"/>
<gene>
    <name evidence="6" type="primary">purN</name>
    <name evidence="8" type="ORF">EOE65_03970</name>
</gene>
<comment type="function">
    <text evidence="6">Catalyzes the transfer of a formyl group from 10-formyltetrahydrofolate to 5-phospho-ribosyl-glycinamide (GAR), producing 5-phospho-ribosyl-N-formylglycinamide (FGAR) and tetrahydrofolate.</text>
</comment>
<reference evidence="8 9" key="1">
    <citation type="submission" date="2019-01" db="EMBL/GenBank/DDBJ databases">
        <authorList>
            <person name="Chen W.-M."/>
        </authorList>
    </citation>
    <scope>NUCLEOTIDE SEQUENCE [LARGE SCALE GENOMIC DNA]</scope>
    <source>
        <strain evidence="8 9">HPM-16</strain>
    </source>
</reference>
<feature type="binding site" evidence="6">
    <location>
        <position position="109"/>
    </location>
    <ligand>
        <name>(6R)-10-formyltetrahydrofolate</name>
        <dbReference type="ChEBI" id="CHEBI:195366"/>
    </ligand>
</feature>
<dbReference type="SUPFAM" id="SSF53328">
    <property type="entry name" value="Formyltransferase"/>
    <property type="match status" value="1"/>
</dbReference>
<keyword evidence="2 6" id="KW-0808">Transferase</keyword>
<dbReference type="Proteomes" id="UP000282818">
    <property type="component" value="Unassembled WGS sequence"/>
</dbReference>
<dbReference type="NCBIfam" id="TIGR00639">
    <property type="entry name" value="PurN"/>
    <property type="match status" value="1"/>
</dbReference>
<evidence type="ECO:0000256" key="2">
    <source>
        <dbReference type="ARBA" id="ARBA00022679"/>
    </source>
</evidence>